<reference evidence="2" key="1">
    <citation type="submission" date="2017-09" db="EMBL/GenBank/DDBJ databases">
        <title>Depth-based differentiation of microbial function through sediment-hosted aquifers and enrichment of novel symbionts in the deep terrestrial subsurface.</title>
        <authorList>
            <person name="Probst A.J."/>
            <person name="Ladd B."/>
            <person name="Jarett J.K."/>
            <person name="Geller-Mcgrath D.E."/>
            <person name="Sieber C.M.K."/>
            <person name="Emerson J.B."/>
            <person name="Anantharaman K."/>
            <person name="Thomas B.C."/>
            <person name="Malmstrom R."/>
            <person name="Stieglmeier M."/>
            <person name="Klingl A."/>
            <person name="Woyke T."/>
            <person name="Ryan C.M."/>
            <person name="Banfield J.F."/>
        </authorList>
    </citation>
    <scope>NUCLEOTIDE SEQUENCE [LARGE SCALE GENOMIC DNA]</scope>
</reference>
<evidence type="ECO:0000313" key="1">
    <source>
        <dbReference type="EMBL" id="PJC52873.1"/>
    </source>
</evidence>
<dbReference type="Proteomes" id="UP000231456">
    <property type="component" value="Unassembled WGS sequence"/>
</dbReference>
<evidence type="ECO:0000313" key="2">
    <source>
        <dbReference type="Proteomes" id="UP000231456"/>
    </source>
</evidence>
<name>A0A2M8FAW0_9BACT</name>
<dbReference type="EMBL" id="PFRH01000021">
    <property type="protein sequence ID" value="PJC52873.1"/>
    <property type="molecule type" value="Genomic_DNA"/>
</dbReference>
<comment type="caution">
    <text evidence="1">The sequence shown here is derived from an EMBL/GenBank/DDBJ whole genome shotgun (WGS) entry which is preliminary data.</text>
</comment>
<accession>A0A2M8FAW0</accession>
<sequence>MFDRHEVFEMYREERLWGLQLAEEGDIRPLAEFFVVKFDVRGLIIRQPKQLRFGPSPEGSDGELLVMDTTKVVRDEFLGQSRTASCLFLVPEDGVSHDEVRAHLDGVFQLQPLNIVDENVC</sequence>
<organism evidence="1 2">
    <name type="scientific">Candidatus Magasanikbacteria bacterium CG_4_9_14_0_2_um_filter_42_11</name>
    <dbReference type="NCBI Taxonomy" id="1974643"/>
    <lineage>
        <taxon>Bacteria</taxon>
        <taxon>Candidatus Magasanikiibacteriota</taxon>
    </lineage>
</organism>
<gene>
    <name evidence="1" type="ORF">CO030_00595</name>
</gene>
<dbReference type="AlphaFoldDB" id="A0A2M8FAW0"/>
<proteinExistence type="predicted"/>
<protein>
    <submittedName>
        <fullName evidence="1">Uncharacterized protein</fullName>
    </submittedName>
</protein>